<feature type="signal peptide" evidence="1">
    <location>
        <begin position="1"/>
        <end position="29"/>
    </location>
</feature>
<evidence type="ECO:0000256" key="1">
    <source>
        <dbReference type="SAM" id="SignalP"/>
    </source>
</evidence>
<dbReference type="InterPro" id="IPR023614">
    <property type="entry name" value="Porin_dom_sf"/>
</dbReference>
<dbReference type="Pfam" id="PF13609">
    <property type="entry name" value="Porin_4"/>
    <property type="match status" value="1"/>
</dbReference>
<sequence length="241" mass="25069">MNWGVNSKRNAAVALAAASLLLPASVVIAAPAAKSGKPPAVAVSFERSFTPAQADPRLAAALASRPALASDFGFTPAAAKRRPSQVRVAVRARANTPVQAALQARDVATHPVSEGVSLAPASYNLGVAVGWRRFAVTGDVAKAKAETPALGSREGATVGVNYNLSRFTGRVAASADRTDRQVAALASSNSYALDVGGAYNISNRVAVTGGVRYRIEREKLATFSDQRRDSQAVYIGTAFKF</sequence>
<evidence type="ECO:0000259" key="2">
    <source>
        <dbReference type="Pfam" id="PF13609"/>
    </source>
</evidence>
<reference evidence="3 4" key="1">
    <citation type="submission" date="2022-10" db="EMBL/GenBank/DDBJ databases">
        <title>Sphingomonas sp.</title>
        <authorList>
            <person name="Jin C."/>
        </authorList>
    </citation>
    <scope>NUCLEOTIDE SEQUENCE [LARGE SCALE GENOMIC DNA]</scope>
    <source>
        <strain evidence="3 4">BN140010</strain>
    </source>
</reference>
<feature type="chain" id="PRO_5047451380" evidence="1">
    <location>
        <begin position="30"/>
        <end position="241"/>
    </location>
</feature>
<dbReference type="InterPro" id="IPR033900">
    <property type="entry name" value="Gram_neg_porin_domain"/>
</dbReference>
<organism evidence="3 4">
    <name type="scientific">Sphingomonas arvum</name>
    <dbReference type="NCBI Taxonomy" id="2992113"/>
    <lineage>
        <taxon>Bacteria</taxon>
        <taxon>Pseudomonadati</taxon>
        <taxon>Pseudomonadota</taxon>
        <taxon>Alphaproteobacteria</taxon>
        <taxon>Sphingomonadales</taxon>
        <taxon>Sphingomonadaceae</taxon>
        <taxon>Sphingomonas</taxon>
    </lineage>
</organism>
<proteinExistence type="predicted"/>
<accession>A0ABT3JF68</accession>
<dbReference type="EMBL" id="JAPDOB010000002">
    <property type="protein sequence ID" value="MCW3797722.1"/>
    <property type="molecule type" value="Genomic_DNA"/>
</dbReference>
<keyword evidence="1" id="KW-0732">Signal</keyword>
<dbReference type="SUPFAM" id="SSF56935">
    <property type="entry name" value="Porins"/>
    <property type="match status" value="1"/>
</dbReference>
<protein>
    <submittedName>
        <fullName evidence="3">Porin</fullName>
    </submittedName>
</protein>
<dbReference type="Gene3D" id="2.40.160.10">
    <property type="entry name" value="Porin"/>
    <property type="match status" value="1"/>
</dbReference>
<evidence type="ECO:0000313" key="4">
    <source>
        <dbReference type="Proteomes" id="UP001526246"/>
    </source>
</evidence>
<gene>
    <name evidence="3" type="ORF">OMW55_07890</name>
</gene>
<feature type="domain" description="Porin" evidence="2">
    <location>
        <begin position="80"/>
        <end position="213"/>
    </location>
</feature>
<dbReference type="Proteomes" id="UP001526246">
    <property type="component" value="Unassembled WGS sequence"/>
</dbReference>
<name>A0ABT3JF68_9SPHN</name>
<keyword evidence="4" id="KW-1185">Reference proteome</keyword>
<evidence type="ECO:0000313" key="3">
    <source>
        <dbReference type="EMBL" id="MCW3797722.1"/>
    </source>
</evidence>
<dbReference type="RefSeq" id="WP_264882208.1">
    <property type="nucleotide sequence ID" value="NZ_JAPDOB010000002.1"/>
</dbReference>
<comment type="caution">
    <text evidence="3">The sequence shown here is derived from an EMBL/GenBank/DDBJ whole genome shotgun (WGS) entry which is preliminary data.</text>
</comment>